<reference evidence="2" key="1">
    <citation type="submission" date="2018-02" db="EMBL/GenBank/DDBJ databases">
        <title>Rhizophora mucronata_Transcriptome.</title>
        <authorList>
            <person name="Meera S.P."/>
            <person name="Sreeshan A."/>
            <person name="Augustine A."/>
        </authorList>
    </citation>
    <scope>NUCLEOTIDE SEQUENCE</scope>
    <source>
        <tissue evidence="2">Leaf</tissue>
    </source>
</reference>
<feature type="region of interest" description="Disordered" evidence="1">
    <location>
        <begin position="1"/>
        <end position="65"/>
    </location>
</feature>
<dbReference type="AlphaFoldDB" id="A0A2P2IL48"/>
<evidence type="ECO:0000256" key="1">
    <source>
        <dbReference type="SAM" id="MobiDB-lite"/>
    </source>
</evidence>
<organism evidence="2">
    <name type="scientific">Rhizophora mucronata</name>
    <name type="common">Asiatic mangrove</name>
    <dbReference type="NCBI Taxonomy" id="61149"/>
    <lineage>
        <taxon>Eukaryota</taxon>
        <taxon>Viridiplantae</taxon>
        <taxon>Streptophyta</taxon>
        <taxon>Embryophyta</taxon>
        <taxon>Tracheophyta</taxon>
        <taxon>Spermatophyta</taxon>
        <taxon>Magnoliopsida</taxon>
        <taxon>eudicotyledons</taxon>
        <taxon>Gunneridae</taxon>
        <taxon>Pentapetalae</taxon>
        <taxon>rosids</taxon>
        <taxon>fabids</taxon>
        <taxon>Malpighiales</taxon>
        <taxon>Rhizophoraceae</taxon>
        <taxon>Rhizophora</taxon>
    </lineage>
</organism>
<sequence length="105" mass="11337">MTKISNKKASGKIPPAAAETPITSPGPRTTTPSPSTIPITPPLAGTGGDGLSTSSSSPSSHLLCRRTDRPPAILLKRRERLRGVELWFRSIEQRIKWVDGGRAYF</sequence>
<dbReference type="EMBL" id="GGEC01001422">
    <property type="protein sequence ID" value="MBW81905.1"/>
    <property type="molecule type" value="Transcribed_RNA"/>
</dbReference>
<feature type="compositionally biased region" description="Low complexity" evidence="1">
    <location>
        <begin position="51"/>
        <end position="62"/>
    </location>
</feature>
<accession>A0A2P2IL48</accession>
<name>A0A2P2IL48_RHIMU</name>
<protein>
    <submittedName>
        <fullName evidence="2">SC35-like splicing factor family protein</fullName>
    </submittedName>
</protein>
<feature type="compositionally biased region" description="Low complexity" evidence="1">
    <location>
        <begin position="20"/>
        <end position="44"/>
    </location>
</feature>
<proteinExistence type="predicted"/>
<feature type="compositionally biased region" description="Basic residues" evidence="1">
    <location>
        <begin position="1"/>
        <end position="10"/>
    </location>
</feature>
<evidence type="ECO:0000313" key="2">
    <source>
        <dbReference type="EMBL" id="MBW81905.1"/>
    </source>
</evidence>